<proteinExistence type="predicted"/>
<dbReference type="AlphaFoldDB" id="A0A1E3QS86"/>
<dbReference type="EMBL" id="KV454429">
    <property type="protein sequence ID" value="ODQ80559.1"/>
    <property type="molecule type" value="Genomic_DNA"/>
</dbReference>
<dbReference type="RefSeq" id="XP_018985887.1">
    <property type="nucleotide sequence ID" value="XM_019126976.1"/>
</dbReference>
<evidence type="ECO:0000313" key="1">
    <source>
        <dbReference type="EMBL" id="ODQ80559.1"/>
    </source>
</evidence>
<name>A0A1E3QS86_9ASCO</name>
<organism evidence="1 2">
    <name type="scientific">Babjeviella inositovora NRRL Y-12698</name>
    <dbReference type="NCBI Taxonomy" id="984486"/>
    <lineage>
        <taxon>Eukaryota</taxon>
        <taxon>Fungi</taxon>
        <taxon>Dikarya</taxon>
        <taxon>Ascomycota</taxon>
        <taxon>Saccharomycotina</taxon>
        <taxon>Pichiomycetes</taxon>
        <taxon>Serinales incertae sedis</taxon>
        <taxon>Babjeviella</taxon>
    </lineage>
</organism>
<accession>A0A1E3QS86</accession>
<protein>
    <submittedName>
        <fullName evidence="1">Uncharacterized protein</fullName>
    </submittedName>
</protein>
<evidence type="ECO:0000313" key="2">
    <source>
        <dbReference type="Proteomes" id="UP000094336"/>
    </source>
</evidence>
<keyword evidence="2" id="KW-1185">Reference proteome</keyword>
<sequence length="85" mass="9952">MFRQDGWGNGVRYDQYRDVSPREICVAWFYAPPPMHDVTHRLAKTKVLELFRTVHVPGPSVFSPNQSRIHYLFPLEHTSQKDLAI</sequence>
<dbReference type="GeneID" id="30144830"/>
<dbReference type="Proteomes" id="UP000094336">
    <property type="component" value="Unassembled WGS sequence"/>
</dbReference>
<gene>
    <name evidence="1" type="ORF">BABINDRAFT_124886</name>
</gene>
<reference evidence="2" key="1">
    <citation type="submission" date="2016-05" db="EMBL/GenBank/DDBJ databases">
        <title>Comparative genomics of biotechnologically important yeasts.</title>
        <authorList>
            <consortium name="DOE Joint Genome Institute"/>
            <person name="Riley R."/>
            <person name="Haridas S."/>
            <person name="Wolfe K.H."/>
            <person name="Lopes M.R."/>
            <person name="Hittinger C.T."/>
            <person name="Goker M."/>
            <person name="Salamov A."/>
            <person name="Wisecaver J."/>
            <person name="Long T.M."/>
            <person name="Aerts A.L."/>
            <person name="Barry K."/>
            <person name="Choi C."/>
            <person name="Clum A."/>
            <person name="Coughlan A.Y."/>
            <person name="Deshpande S."/>
            <person name="Douglass A.P."/>
            <person name="Hanson S.J."/>
            <person name="Klenk H.-P."/>
            <person name="Labutti K."/>
            <person name="Lapidus A."/>
            <person name="Lindquist E."/>
            <person name="Lipzen A."/>
            <person name="Meier-Kolthoff J.P."/>
            <person name="Ohm R.A."/>
            <person name="Otillar R.P."/>
            <person name="Pangilinan J."/>
            <person name="Peng Y."/>
            <person name="Rokas A."/>
            <person name="Rosa C.A."/>
            <person name="Scheuner C."/>
            <person name="Sibirny A.A."/>
            <person name="Slot J.C."/>
            <person name="Stielow J.B."/>
            <person name="Sun H."/>
            <person name="Kurtzman C.P."/>
            <person name="Blackwell M."/>
            <person name="Grigoriev I.V."/>
            <person name="Jeffries T.W."/>
        </authorList>
    </citation>
    <scope>NUCLEOTIDE SEQUENCE [LARGE SCALE GENOMIC DNA]</scope>
    <source>
        <strain evidence="2">NRRL Y-12698</strain>
    </source>
</reference>